<name>A0AAD3CWA2_9STRA</name>
<gene>
    <name evidence="1" type="ORF">CTEN210_09794</name>
</gene>
<dbReference type="Proteomes" id="UP001054902">
    <property type="component" value="Unassembled WGS sequence"/>
</dbReference>
<protein>
    <submittedName>
        <fullName evidence="1">Uncharacterized protein</fullName>
    </submittedName>
</protein>
<accession>A0AAD3CWA2</accession>
<reference evidence="1 2" key="1">
    <citation type="journal article" date="2021" name="Sci. Rep.">
        <title>The genome of the diatom Chaetoceros tenuissimus carries an ancient integrated fragment of an extant virus.</title>
        <authorList>
            <person name="Hongo Y."/>
            <person name="Kimura K."/>
            <person name="Takaki Y."/>
            <person name="Yoshida Y."/>
            <person name="Baba S."/>
            <person name="Kobayashi G."/>
            <person name="Nagasaki K."/>
            <person name="Hano T."/>
            <person name="Tomaru Y."/>
        </authorList>
    </citation>
    <scope>NUCLEOTIDE SEQUENCE [LARGE SCALE GENOMIC DNA]</scope>
    <source>
        <strain evidence="1 2">NIES-3715</strain>
    </source>
</reference>
<keyword evidence="2" id="KW-1185">Reference proteome</keyword>
<evidence type="ECO:0000313" key="2">
    <source>
        <dbReference type="Proteomes" id="UP001054902"/>
    </source>
</evidence>
<sequence>MARHEYVHGKDSQREDNKKETCDCAPFYSRRHTRGLAKIQNVNLCVDIFYFLGLFMHTICKGIRYVTAEPLPNEDEATLKKALDKVCKIFESRGFKVAVINADQFECLKGKMRCGVECVAKGEHQPDVERSTRTQEEHTRTVVQRVPFLKFPIVMAESAAIAPCLYRNFPNK</sequence>
<comment type="caution">
    <text evidence="1">The sequence shown here is derived from an EMBL/GenBank/DDBJ whole genome shotgun (WGS) entry which is preliminary data.</text>
</comment>
<dbReference type="EMBL" id="BLLK01000047">
    <property type="protein sequence ID" value="GFH53318.1"/>
    <property type="molecule type" value="Genomic_DNA"/>
</dbReference>
<evidence type="ECO:0000313" key="1">
    <source>
        <dbReference type="EMBL" id="GFH53318.1"/>
    </source>
</evidence>
<proteinExistence type="predicted"/>
<organism evidence="1 2">
    <name type="scientific">Chaetoceros tenuissimus</name>
    <dbReference type="NCBI Taxonomy" id="426638"/>
    <lineage>
        <taxon>Eukaryota</taxon>
        <taxon>Sar</taxon>
        <taxon>Stramenopiles</taxon>
        <taxon>Ochrophyta</taxon>
        <taxon>Bacillariophyta</taxon>
        <taxon>Coscinodiscophyceae</taxon>
        <taxon>Chaetocerotophycidae</taxon>
        <taxon>Chaetocerotales</taxon>
        <taxon>Chaetocerotaceae</taxon>
        <taxon>Chaetoceros</taxon>
    </lineage>
</organism>
<dbReference type="AlphaFoldDB" id="A0AAD3CWA2"/>